<accession>A0A448WUA0</accession>
<proteinExistence type="predicted"/>
<protein>
    <submittedName>
        <fullName evidence="1">Uncharacterized protein</fullName>
    </submittedName>
</protein>
<gene>
    <name evidence="1" type="ORF">PXEA_LOCUS13876</name>
</gene>
<comment type="caution">
    <text evidence="1">The sequence shown here is derived from an EMBL/GenBank/DDBJ whole genome shotgun (WGS) entry which is preliminary data.</text>
</comment>
<reference evidence="1" key="1">
    <citation type="submission" date="2018-11" db="EMBL/GenBank/DDBJ databases">
        <authorList>
            <consortium name="Pathogen Informatics"/>
        </authorList>
    </citation>
    <scope>NUCLEOTIDE SEQUENCE</scope>
</reference>
<dbReference type="Proteomes" id="UP000784294">
    <property type="component" value="Unassembled WGS sequence"/>
</dbReference>
<dbReference type="OrthoDB" id="6268712at2759"/>
<dbReference type="AlphaFoldDB" id="A0A448WUA0"/>
<organism evidence="1 2">
    <name type="scientific">Protopolystoma xenopodis</name>
    <dbReference type="NCBI Taxonomy" id="117903"/>
    <lineage>
        <taxon>Eukaryota</taxon>
        <taxon>Metazoa</taxon>
        <taxon>Spiralia</taxon>
        <taxon>Lophotrochozoa</taxon>
        <taxon>Platyhelminthes</taxon>
        <taxon>Monogenea</taxon>
        <taxon>Polyopisthocotylea</taxon>
        <taxon>Polystomatidea</taxon>
        <taxon>Polystomatidae</taxon>
        <taxon>Protopolystoma</taxon>
    </lineage>
</organism>
<name>A0A448WUA0_9PLAT</name>
<sequence>MMPPLGYNTVAGTGACIPLNGTVLFPASIFKRNSLTSADRDSGNGDSLDVCTPNGFPAPSAGGLLVLNGVGQTPIVPGTVTSCGLIVTGNNYSGPFFTGSNKSVMLSSARQATGNLVVTSVIGGRTLHNEDEIVSSQLETRSREDDIGAEIDSLKRVNFQNINDNSKMSSFSTAQDRVSFGEEETAQTMVRKTGKLKETVVDSDKVVTFRRAPNGIGFLQR</sequence>
<evidence type="ECO:0000313" key="1">
    <source>
        <dbReference type="EMBL" id="VEL20436.1"/>
    </source>
</evidence>
<keyword evidence="2" id="KW-1185">Reference proteome</keyword>
<dbReference type="EMBL" id="CAAALY010046460">
    <property type="protein sequence ID" value="VEL20436.1"/>
    <property type="molecule type" value="Genomic_DNA"/>
</dbReference>
<evidence type="ECO:0000313" key="2">
    <source>
        <dbReference type="Proteomes" id="UP000784294"/>
    </source>
</evidence>